<dbReference type="RefSeq" id="WP_134827488.1">
    <property type="nucleotide sequence ID" value="NZ_SPDQ01000019.1"/>
</dbReference>
<dbReference type="AlphaFoldDB" id="A0A4Y8VGN7"/>
<organism evidence="2 3">
    <name type="scientific">Pseudomonas kribbensis</name>
    <dbReference type="NCBI Taxonomy" id="1628086"/>
    <lineage>
        <taxon>Bacteria</taxon>
        <taxon>Pseudomonadati</taxon>
        <taxon>Pseudomonadota</taxon>
        <taxon>Gammaproteobacteria</taxon>
        <taxon>Pseudomonadales</taxon>
        <taxon>Pseudomonadaceae</taxon>
        <taxon>Pseudomonas</taxon>
    </lineage>
</organism>
<reference evidence="2 3" key="1">
    <citation type="submission" date="2019-03" db="EMBL/GenBank/DDBJ databases">
        <title>Draft genome sequence of humic substances-degrading Pseudomonas kribbensis CHA-19 from forest soil.</title>
        <authorList>
            <person name="Kim D."/>
        </authorList>
    </citation>
    <scope>NUCLEOTIDE SEQUENCE [LARGE SCALE GENOMIC DNA]</scope>
    <source>
        <strain evidence="2 3">CHA-19</strain>
    </source>
</reference>
<comment type="caution">
    <text evidence="2">The sequence shown here is derived from an EMBL/GenBank/DDBJ whole genome shotgun (WGS) entry which is preliminary data.</text>
</comment>
<gene>
    <name evidence="2" type="ORF">E4J90_18490</name>
</gene>
<evidence type="ECO:0000256" key="1">
    <source>
        <dbReference type="SAM" id="MobiDB-lite"/>
    </source>
</evidence>
<evidence type="ECO:0000313" key="2">
    <source>
        <dbReference type="EMBL" id="TFH78974.1"/>
    </source>
</evidence>
<evidence type="ECO:0000313" key="3">
    <source>
        <dbReference type="Proteomes" id="UP000297555"/>
    </source>
</evidence>
<sequence length="59" mass="6168">MKSLTAISAQHGASSQPTNINPPKISAIPQTQFFAAETALGSFQEPRVSWAAGKIPDDG</sequence>
<proteinExistence type="predicted"/>
<protein>
    <submittedName>
        <fullName evidence="2">Uncharacterized protein</fullName>
    </submittedName>
</protein>
<feature type="compositionally biased region" description="Polar residues" evidence="1">
    <location>
        <begin position="1"/>
        <end position="21"/>
    </location>
</feature>
<feature type="region of interest" description="Disordered" evidence="1">
    <location>
        <begin position="1"/>
        <end position="25"/>
    </location>
</feature>
<accession>A0A4Y8VGN7</accession>
<dbReference type="Proteomes" id="UP000297555">
    <property type="component" value="Unassembled WGS sequence"/>
</dbReference>
<name>A0A4Y8VGN7_9PSED</name>
<dbReference type="EMBL" id="SPDQ01000019">
    <property type="protein sequence ID" value="TFH78974.1"/>
    <property type="molecule type" value="Genomic_DNA"/>
</dbReference>